<evidence type="ECO:0000259" key="3">
    <source>
        <dbReference type="PROSITE" id="PS50893"/>
    </source>
</evidence>
<dbReference type="EMBL" id="JAKRDF010000003">
    <property type="protein sequence ID" value="MCG7275582.1"/>
    <property type="molecule type" value="Genomic_DNA"/>
</dbReference>
<dbReference type="InterPro" id="IPR027417">
    <property type="entry name" value="P-loop_NTPase"/>
</dbReference>
<dbReference type="GO" id="GO:0005524">
    <property type="term" value="F:ATP binding"/>
    <property type="evidence" value="ECO:0007669"/>
    <property type="project" value="UniProtKB-KW"/>
</dbReference>
<dbReference type="PROSITE" id="PS50893">
    <property type="entry name" value="ABC_TRANSPORTER_2"/>
    <property type="match status" value="1"/>
</dbReference>
<keyword evidence="5" id="KW-1185">Reference proteome</keyword>
<organism evidence="4 5">
    <name type="scientific">Corynebacterium singulare</name>
    <dbReference type="NCBI Taxonomy" id="161899"/>
    <lineage>
        <taxon>Bacteria</taxon>
        <taxon>Bacillati</taxon>
        <taxon>Actinomycetota</taxon>
        <taxon>Actinomycetes</taxon>
        <taxon>Mycobacteriales</taxon>
        <taxon>Corynebacteriaceae</taxon>
        <taxon>Corynebacterium</taxon>
    </lineage>
</organism>
<name>A0ABS9PSD1_9CORY</name>
<dbReference type="PANTHER" id="PTHR42794">
    <property type="entry name" value="HEMIN IMPORT ATP-BINDING PROTEIN HMUV"/>
    <property type="match status" value="1"/>
</dbReference>
<dbReference type="RefSeq" id="WP_239179319.1">
    <property type="nucleotide sequence ID" value="NZ_JAKRDF010000003.1"/>
</dbReference>
<gene>
    <name evidence="4" type="ORF">MHK08_03725</name>
</gene>
<dbReference type="InterPro" id="IPR003439">
    <property type="entry name" value="ABC_transporter-like_ATP-bd"/>
</dbReference>
<dbReference type="PROSITE" id="PS00211">
    <property type="entry name" value="ABC_TRANSPORTER_1"/>
    <property type="match status" value="1"/>
</dbReference>
<proteinExistence type="predicted"/>
<dbReference type="PANTHER" id="PTHR42794:SF2">
    <property type="entry name" value="ABC TRANSPORTER ATP-BINDING PROTEIN"/>
    <property type="match status" value="1"/>
</dbReference>
<dbReference type="InterPro" id="IPR003593">
    <property type="entry name" value="AAA+_ATPase"/>
</dbReference>
<keyword evidence="2 4" id="KW-0067">ATP-binding</keyword>
<evidence type="ECO:0000313" key="4">
    <source>
        <dbReference type="EMBL" id="MCG7275582.1"/>
    </source>
</evidence>
<evidence type="ECO:0000313" key="5">
    <source>
        <dbReference type="Proteomes" id="UP001521911"/>
    </source>
</evidence>
<dbReference type="InterPro" id="IPR017871">
    <property type="entry name" value="ABC_transporter-like_CS"/>
</dbReference>
<comment type="caution">
    <text evidence="4">The sequence shown here is derived from an EMBL/GenBank/DDBJ whole genome shotgun (WGS) entry which is preliminary data.</text>
</comment>
<sequence length="253" mass="26975">MDVELTISELSAGYGSHTVVDGLSLPTLRGGQVVGLLGPNASGKTTTIKTLAGVHRARGGTVDFRVGGQAPRGQRRRQLVGYVPQGLPHTAALRAFETVLIAARREACDDPVARTAEVLHSMGLDEIAQRYLNELSGGQRQLVAVAQMLVGTPGLMLLDEPTSALDLHRQLFVLGRVRAKAREEGSLALVAIHDINLAARMCDQLVVLHGGSVRAHGTPGEVLTEELLREVYGVEADVLDHRGQPVVALREVS</sequence>
<dbReference type="Proteomes" id="UP001521911">
    <property type="component" value="Unassembled WGS sequence"/>
</dbReference>
<protein>
    <submittedName>
        <fullName evidence="4">ABC transporter ATP-binding protein</fullName>
    </submittedName>
</protein>
<dbReference type="SMART" id="SM00382">
    <property type="entry name" value="AAA"/>
    <property type="match status" value="1"/>
</dbReference>
<dbReference type="Pfam" id="PF00005">
    <property type="entry name" value="ABC_tran"/>
    <property type="match status" value="1"/>
</dbReference>
<keyword evidence="1" id="KW-0547">Nucleotide-binding</keyword>
<accession>A0ABS9PSD1</accession>
<evidence type="ECO:0000256" key="1">
    <source>
        <dbReference type="ARBA" id="ARBA00022741"/>
    </source>
</evidence>
<feature type="domain" description="ABC transporter" evidence="3">
    <location>
        <begin position="5"/>
        <end position="235"/>
    </location>
</feature>
<dbReference type="Gene3D" id="3.40.50.300">
    <property type="entry name" value="P-loop containing nucleotide triphosphate hydrolases"/>
    <property type="match status" value="1"/>
</dbReference>
<dbReference type="CDD" id="cd03214">
    <property type="entry name" value="ABC_Iron-Siderophores_B12_Hemin"/>
    <property type="match status" value="1"/>
</dbReference>
<dbReference type="SUPFAM" id="SSF52540">
    <property type="entry name" value="P-loop containing nucleoside triphosphate hydrolases"/>
    <property type="match status" value="1"/>
</dbReference>
<evidence type="ECO:0000256" key="2">
    <source>
        <dbReference type="ARBA" id="ARBA00022840"/>
    </source>
</evidence>
<reference evidence="4 5" key="1">
    <citation type="submission" date="2022-02" db="EMBL/GenBank/DDBJ databases">
        <title>Uncovering new skin microbiome diversity through culturing and metagenomics.</title>
        <authorList>
            <person name="Conlan S."/>
            <person name="Deming C."/>
            <person name="Nisc Comparative Sequencing Program N."/>
            <person name="Segre J.A."/>
        </authorList>
    </citation>
    <scope>NUCLEOTIDE SEQUENCE [LARGE SCALE GENOMIC DNA]</scope>
    <source>
        <strain evidence="4 5">ACRQV</strain>
    </source>
</reference>